<dbReference type="Proteomes" id="UP000298058">
    <property type="component" value="Unassembled WGS sequence"/>
</dbReference>
<keyword evidence="2" id="KW-0813">Transport</keyword>
<evidence type="ECO:0000256" key="5">
    <source>
        <dbReference type="ARBA" id="ARBA00022729"/>
    </source>
</evidence>
<keyword evidence="6" id="KW-0472">Membrane</keyword>
<evidence type="ECO:0000256" key="8">
    <source>
        <dbReference type="SAM" id="MobiDB-lite"/>
    </source>
</evidence>
<evidence type="ECO:0000259" key="9">
    <source>
        <dbReference type="Pfam" id="PF07715"/>
    </source>
</evidence>
<name>A0A4R9LZF3_9LEPT</name>
<dbReference type="PANTHER" id="PTHR30069">
    <property type="entry name" value="TONB-DEPENDENT OUTER MEMBRANE RECEPTOR"/>
    <property type="match status" value="1"/>
</dbReference>
<proteinExistence type="predicted"/>
<dbReference type="InterPro" id="IPR036942">
    <property type="entry name" value="Beta-barrel_TonB_sf"/>
</dbReference>
<evidence type="ECO:0000256" key="6">
    <source>
        <dbReference type="ARBA" id="ARBA00023136"/>
    </source>
</evidence>
<evidence type="ECO:0000256" key="2">
    <source>
        <dbReference type="ARBA" id="ARBA00022448"/>
    </source>
</evidence>
<dbReference type="Gene3D" id="2.40.170.20">
    <property type="entry name" value="TonB-dependent receptor, beta-barrel domain"/>
    <property type="match status" value="1"/>
</dbReference>
<dbReference type="GO" id="GO:0009279">
    <property type="term" value="C:cell outer membrane"/>
    <property type="evidence" value="ECO:0007669"/>
    <property type="project" value="UniProtKB-SubCell"/>
</dbReference>
<dbReference type="Gene3D" id="2.170.130.10">
    <property type="entry name" value="TonB-dependent receptor, plug domain"/>
    <property type="match status" value="1"/>
</dbReference>
<reference evidence="10" key="1">
    <citation type="journal article" date="2019" name="PLoS Negl. Trop. Dis.">
        <title>Revisiting the worldwide diversity of Leptospira species in the environment.</title>
        <authorList>
            <person name="Vincent A.T."/>
            <person name="Schiettekatte O."/>
            <person name="Bourhy P."/>
            <person name="Veyrier F.J."/>
            <person name="Picardeau M."/>
        </authorList>
    </citation>
    <scope>NUCLEOTIDE SEQUENCE [LARGE SCALE GENOMIC DNA]</scope>
    <source>
        <strain evidence="10">201300427</strain>
    </source>
</reference>
<keyword evidence="7" id="KW-0998">Cell outer membrane</keyword>
<dbReference type="EMBL" id="RQHW01000028">
    <property type="protein sequence ID" value="TGN19743.1"/>
    <property type="molecule type" value="Genomic_DNA"/>
</dbReference>
<evidence type="ECO:0000256" key="1">
    <source>
        <dbReference type="ARBA" id="ARBA00004571"/>
    </source>
</evidence>
<sequence length="892" mass="100512">MNLLRSIFLFSCLTFAFCFLFVFSIRAQAQGILEVKIRLVRSQSGKPVSNAVVVSKQAGAAGTSDAEGLVVLKFPGSGYYQLRIATSDKVEVVTKEIRYNKQEILVALAESVGSSGIVVSGERDKTPLSRYGLVQDEIKRIPGVAGDSLKAIQTIPGIAIGVPVGVLPTVFTNVSNSLTGVPYSNSERGDLSLRGGGTRQNQYFFDGFPLPYPFHLGNQSSVLNNNLIRSFDVYTGAFPSKYGFATGGIIAIEGTDKVESNRSVVNVNFFLADIYNQTKINPSLSMVSSGRKNYPNLVLLQAYPAGIPEDAKFAEYQDFQWKMIWDISNEHKLTVQTFGTRDRQAYTKQQANYERGGSDPRPPTGLDRNFRTDGIRHIWKGKWFRNSISYSRTEFNEFFEVRVSNPATAETIFGLQNRTSDYITYAEERLELDLIEEHLRFEGGLQFRGRETNLKGENISSANPLFGDIFNNLLNSSAQFRSVIDGDRIRYNELAGFGEFQVKWQGIRFHPGARVDTYSGSGEKNLSPRITGGYVFESTKTSILAGHGVHYNSPVSVEQLSTRSGNPNLFMERSEHNSLGVSQEIGQGWLIKVEGFHNIFQNIIVADNYAIDPYSPNTDLRLVVNNPTNAQRNPFIPRNLNYSNSGYGHSEGIEIFIKKSRNPREESGSFGWISYTNSITKRINNQPRLTSTQSSDRALANSTRTLLSQGKLGTNYINYYDDNSYEVLYNNDKEELYDLDRTHILNCVFGYRFNPDWQIGGRFRYFSGTPYTPIVSADRASQAATFGVNLYFPKYSDNYNSDRFRPFHQIDIRIDMFDHYSWGYINVYLELVNFYGRMNQDGYNFDNFKAYQRGVNPSATYDTVNSPYIQSQRPNGSPINLPLINLGMEARF</sequence>
<dbReference type="AlphaFoldDB" id="A0A4R9LZF3"/>
<dbReference type="SUPFAM" id="SSF56935">
    <property type="entry name" value="Porins"/>
    <property type="match status" value="1"/>
</dbReference>
<evidence type="ECO:0000256" key="3">
    <source>
        <dbReference type="ARBA" id="ARBA00022452"/>
    </source>
</evidence>
<organism evidence="10 11">
    <name type="scientific">Leptospira idonii</name>
    <dbReference type="NCBI Taxonomy" id="1193500"/>
    <lineage>
        <taxon>Bacteria</taxon>
        <taxon>Pseudomonadati</taxon>
        <taxon>Spirochaetota</taxon>
        <taxon>Spirochaetia</taxon>
        <taxon>Leptospirales</taxon>
        <taxon>Leptospiraceae</taxon>
        <taxon>Leptospira</taxon>
    </lineage>
</organism>
<keyword evidence="11" id="KW-1185">Reference proteome</keyword>
<evidence type="ECO:0000256" key="4">
    <source>
        <dbReference type="ARBA" id="ARBA00022692"/>
    </source>
</evidence>
<feature type="domain" description="TonB-dependent receptor plug" evidence="9">
    <location>
        <begin position="126"/>
        <end position="249"/>
    </location>
</feature>
<dbReference type="InterPro" id="IPR012910">
    <property type="entry name" value="Plug_dom"/>
</dbReference>
<keyword evidence="3" id="KW-1134">Transmembrane beta strand</keyword>
<dbReference type="OrthoDB" id="607931at2"/>
<dbReference type="Pfam" id="PF07715">
    <property type="entry name" value="Plug"/>
    <property type="match status" value="1"/>
</dbReference>
<evidence type="ECO:0000313" key="11">
    <source>
        <dbReference type="Proteomes" id="UP000298058"/>
    </source>
</evidence>
<keyword evidence="4" id="KW-0812">Transmembrane</keyword>
<dbReference type="InterPro" id="IPR037066">
    <property type="entry name" value="Plug_dom_sf"/>
</dbReference>
<comment type="subcellular location">
    <subcellularLocation>
        <location evidence="1">Cell outer membrane</location>
        <topology evidence="1">Multi-pass membrane protein</topology>
    </subcellularLocation>
</comment>
<gene>
    <name evidence="10" type="ORF">EHS15_08185</name>
</gene>
<evidence type="ECO:0000313" key="10">
    <source>
        <dbReference type="EMBL" id="TGN19743.1"/>
    </source>
</evidence>
<feature type="region of interest" description="Disordered" evidence="8">
    <location>
        <begin position="348"/>
        <end position="368"/>
    </location>
</feature>
<evidence type="ECO:0000256" key="7">
    <source>
        <dbReference type="ARBA" id="ARBA00023237"/>
    </source>
</evidence>
<dbReference type="PANTHER" id="PTHR30069:SF29">
    <property type="entry name" value="HEMOGLOBIN AND HEMOGLOBIN-HAPTOGLOBIN-BINDING PROTEIN 1-RELATED"/>
    <property type="match status" value="1"/>
</dbReference>
<protein>
    <submittedName>
        <fullName evidence="10">Porin</fullName>
    </submittedName>
</protein>
<accession>A0A4R9LZF3</accession>
<comment type="caution">
    <text evidence="10">The sequence shown here is derived from an EMBL/GenBank/DDBJ whole genome shotgun (WGS) entry which is preliminary data.</text>
</comment>
<dbReference type="GO" id="GO:0044718">
    <property type="term" value="P:siderophore transmembrane transport"/>
    <property type="evidence" value="ECO:0007669"/>
    <property type="project" value="TreeGrafter"/>
</dbReference>
<dbReference type="RefSeq" id="WP_135760059.1">
    <property type="nucleotide sequence ID" value="NZ_RQHW01000028.1"/>
</dbReference>
<keyword evidence="5" id="KW-0732">Signal</keyword>
<dbReference type="InterPro" id="IPR039426">
    <property type="entry name" value="TonB-dep_rcpt-like"/>
</dbReference>
<dbReference type="GO" id="GO:0015344">
    <property type="term" value="F:siderophore uptake transmembrane transporter activity"/>
    <property type="evidence" value="ECO:0007669"/>
    <property type="project" value="TreeGrafter"/>
</dbReference>